<organism evidence="1 2">
    <name type="scientific">Sphingomonas canadensis</name>
    <dbReference type="NCBI Taxonomy" id="1219257"/>
    <lineage>
        <taxon>Bacteria</taxon>
        <taxon>Pseudomonadati</taxon>
        <taxon>Pseudomonadota</taxon>
        <taxon>Alphaproteobacteria</taxon>
        <taxon>Sphingomonadales</taxon>
        <taxon>Sphingomonadaceae</taxon>
        <taxon>Sphingomonas</taxon>
    </lineage>
</organism>
<evidence type="ECO:0000313" key="2">
    <source>
        <dbReference type="Proteomes" id="UP001596977"/>
    </source>
</evidence>
<name>A0ABW3H6V8_9SPHN</name>
<gene>
    <name evidence="1" type="ORF">ACFQ1E_08660</name>
</gene>
<evidence type="ECO:0000313" key="1">
    <source>
        <dbReference type="EMBL" id="MFD0946405.1"/>
    </source>
</evidence>
<keyword evidence="2" id="KW-1185">Reference proteome</keyword>
<comment type="caution">
    <text evidence="1">The sequence shown here is derived from an EMBL/GenBank/DDBJ whole genome shotgun (WGS) entry which is preliminary data.</text>
</comment>
<accession>A0ABW3H6V8</accession>
<dbReference type="Proteomes" id="UP001596977">
    <property type="component" value="Unassembled WGS sequence"/>
</dbReference>
<dbReference type="EMBL" id="JBHTJG010000003">
    <property type="protein sequence ID" value="MFD0946405.1"/>
    <property type="molecule type" value="Genomic_DNA"/>
</dbReference>
<protein>
    <recommendedName>
        <fullName evidence="3">VOC domain-containing protein</fullName>
    </recommendedName>
</protein>
<proteinExistence type="predicted"/>
<sequence length="158" mass="17197">MIFHLSIDADDPRHVAEVIAELWGGIATPFPPVTEGSWMAMAGDERNTTLEVYPRGTVLVEGEGDTDAYGVPGGTGARSATHFAMGTALGVEQVIAIARREGWPVKYRKRGDIFGVLEIWVEGTRMIEVLTPEMQAEYRETMTVAGWNRLMQAMGAGA</sequence>
<evidence type="ECO:0008006" key="3">
    <source>
        <dbReference type="Google" id="ProtNLM"/>
    </source>
</evidence>
<reference evidence="2" key="1">
    <citation type="journal article" date="2019" name="Int. J. Syst. Evol. Microbiol.">
        <title>The Global Catalogue of Microorganisms (GCM) 10K type strain sequencing project: providing services to taxonomists for standard genome sequencing and annotation.</title>
        <authorList>
            <consortium name="The Broad Institute Genomics Platform"/>
            <consortium name="The Broad Institute Genome Sequencing Center for Infectious Disease"/>
            <person name="Wu L."/>
            <person name="Ma J."/>
        </authorList>
    </citation>
    <scope>NUCLEOTIDE SEQUENCE [LARGE SCALE GENOMIC DNA]</scope>
    <source>
        <strain evidence="2">CCUG 62982</strain>
    </source>
</reference>